<dbReference type="Proteomes" id="UP000022910">
    <property type="component" value="Unassembled WGS sequence"/>
</dbReference>
<reference evidence="2 3" key="1">
    <citation type="submission" date="2014-02" db="EMBL/GenBank/DDBJ databases">
        <title>Single nucleus genome sequencing reveals high similarity among nuclei of an endomycorrhizal fungus.</title>
        <authorList>
            <person name="Lin K."/>
            <person name="Geurts R."/>
            <person name="Zhang Z."/>
            <person name="Limpens E."/>
            <person name="Saunders D.G."/>
            <person name="Mu D."/>
            <person name="Pang E."/>
            <person name="Cao H."/>
            <person name="Cha H."/>
            <person name="Lin T."/>
            <person name="Zhou Q."/>
            <person name="Shang Y."/>
            <person name="Li Y."/>
            <person name="Ivanov S."/>
            <person name="Sharma T."/>
            <person name="Velzen R.V."/>
            <person name="Ruijter N.D."/>
            <person name="Aanen D.K."/>
            <person name="Win J."/>
            <person name="Kamoun S."/>
            <person name="Bisseling T."/>
            <person name="Huang S."/>
        </authorList>
    </citation>
    <scope>NUCLEOTIDE SEQUENCE [LARGE SCALE GENOMIC DNA]</scope>
    <source>
        <strain evidence="3">DAOM197198w</strain>
    </source>
</reference>
<name>A0A015K9X9_RHIIW</name>
<feature type="region of interest" description="Disordered" evidence="1">
    <location>
        <begin position="1"/>
        <end position="24"/>
    </location>
</feature>
<accession>A0A015K9X9</accession>
<proteinExistence type="predicted"/>
<comment type="caution">
    <text evidence="2">The sequence shown here is derived from an EMBL/GenBank/DDBJ whole genome shotgun (WGS) entry which is preliminary data.</text>
</comment>
<feature type="region of interest" description="Disordered" evidence="1">
    <location>
        <begin position="208"/>
        <end position="230"/>
    </location>
</feature>
<organism evidence="2 3">
    <name type="scientific">Rhizophagus irregularis (strain DAOM 197198w)</name>
    <name type="common">Glomus intraradices</name>
    <dbReference type="NCBI Taxonomy" id="1432141"/>
    <lineage>
        <taxon>Eukaryota</taxon>
        <taxon>Fungi</taxon>
        <taxon>Fungi incertae sedis</taxon>
        <taxon>Mucoromycota</taxon>
        <taxon>Glomeromycotina</taxon>
        <taxon>Glomeromycetes</taxon>
        <taxon>Glomerales</taxon>
        <taxon>Glomeraceae</taxon>
        <taxon>Rhizophagus</taxon>
    </lineage>
</organism>
<feature type="region of interest" description="Disordered" evidence="1">
    <location>
        <begin position="124"/>
        <end position="145"/>
    </location>
</feature>
<sequence>MSSSSQDDNNTSQQTIDDIYSHDPDCKYDHPIPDPKSLDHIIDSTIDSYPSSITREFIEKTINQPLHGLLIPSHKCKSPYAFHHHLSARTLFKRDYINLIHKEILSPKPKLSANPIVASCTNISPSTSISRPNSGRNLNGYSSTSSTKTLDQEINILASLWGESSQETKQVYEILEKCSERIHEYMFKANRVEKEKEESARRKIFESTLPSQSWNHHQDTSTSDSNILDD</sequence>
<feature type="compositionally biased region" description="Low complexity" evidence="1">
    <location>
        <begin position="1"/>
        <end position="15"/>
    </location>
</feature>
<evidence type="ECO:0000313" key="2">
    <source>
        <dbReference type="EMBL" id="EXX56271.1"/>
    </source>
</evidence>
<protein>
    <submittedName>
        <fullName evidence="2">Uncharacterized protein</fullName>
    </submittedName>
</protein>
<evidence type="ECO:0000256" key="1">
    <source>
        <dbReference type="SAM" id="MobiDB-lite"/>
    </source>
</evidence>
<dbReference type="OrthoDB" id="2346631at2759"/>
<evidence type="ECO:0000313" key="3">
    <source>
        <dbReference type="Proteomes" id="UP000022910"/>
    </source>
</evidence>
<dbReference type="EMBL" id="JEMT01027768">
    <property type="protein sequence ID" value="EXX56271.1"/>
    <property type="molecule type" value="Genomic_DNA"/>
</dbReference>
<dbReference type="HOGENOM" id="CLU_1205327_0_0_1"/>
<gene>
    <name evidence="2" type="ORF">RirG_217760</name>
</gene>
<dbReference type="AlphaFoldDB" id="A0A015K9X9"/>
<keyword evidence="3" id="KW-1185">Reference proteome</keyword>